<evidence type="ECO:0000313" key="2">
    <source>
        <dbReference type="Proteomes" id="UP000263012"/>
    </source>
</evidence>
<gene>
    <name evidence="1" type="ORF">AArcSl_2220</name>
</gene>
<reference evidence="2" key="1">
    <citation type="submission" date="2017-11" db="EMBL/GenBank/DDBJ databases">
        <title>Phenotypic and genomic properties of facultatively anaerobic sulfur-reducing natronoarchaea from hypersaline soda lakes.</title>
        <authorList>
            <person name="Sorokin D.Y."/>
            <person name="Kublanov I.V."/>
            <person name="Roman P."/>
            <person name="Sinninghe Damste J.S."/>
            <person name="Golyshin P.N."/>
            <person name="Rojo D."/>
            <person name="Ciordia S."/>
            <person name="Mena M.D.C."/>
            <person name="Ferrer M."/>
            <person name="Messina E."/>
            <person name="Smedile F."/>
            <person name="La Spada G."/>
            <person name="La Cono V."/>
            <person name="Yakimov M.M."/>
        </authorList>
    </citation>
    <scope>NUCLEOTIDE SEQUENCE [LARGE SCALE GENOMIC DNA]</scope>
    <source>
        <strain evidence="2">AArc-Sl</strain>
    </source>
</reference>
<dbReference type="EMBL" id="CP025066">
    <property type="protein sequence ID" value="AUX09844.1"/>
    <property type="molecule type" value="Genomic_DNA"/>
</dbReference>
<proteinExistence type="predicted"/>
<protein>
    <submittedName>
        <fullName evidence="1">Transposase IS5 family protein</fullName>
    </submittedName>
</protein>
<keyword evidence="2" id="KW-1185">Reference proteome</keyword>
<dbReference type="KEGG" id="hdf:AArcSl_2220"/>
<name>A0A343TL72_9EURY</name>
<organism evidence="1 2">
    <name type="scientific">Halalkaliarchaeum desulfuricum</name>
    <dbReference type="NCBI Taxonomy" id="2055893"/>
    <lineage>
        <taxon>Archaea</taxon>
        <taxon>Methanobacteriati</taxon>
        <taxon>Methanobacteriota</taxon>
        <taxon>Stenosarchaea group</taxon>
        <taxon>Halobacteria</taxon>
        <taxon>Halobacteriales</taxon>
        <taxon>Haloferacaceae</taxon>
        <taxon>Halalkaliarchaeum</taxon>
    </lineage>
</organism>
<sequence>MTISGRSDNAVSTRSGSTDLTTRLTEELVSLAKSYSDDAEEAAATFRGGSFAEWAMISLHGLRIFLEKSYVMTIDLLETMSQILEIIGLEPDDLPAPSTFGSSHHS</sequence>
<dbReference type="AlphaFoldDB" id="A0A343TL72"/>
<dbReference type="Proteomes" id="UP000263012">
    <property type="component" value="Chromosome"/>
</dbReference>
<accession>A0A343TL72</accession>
<evidence type="ECO:0000313" key="1">
    <source>
        <dbReference type="EMBL" id="AUX09844.1"/>
    </source>
</evidence>